<dbReference type="Proteomes" id="UP000325315">
    <property type="component" value="Unassembled WGS sequence"/>
</dbReference>
<name>A0A5B6VK53_9ROSI</name>
<dbReference type="InterPro" id="IPR001584">
    <property type="entry name" value="Integrase_cat-core"/>
</dbReference>
<dbReference type="GO" id="GO:0003676">
    <property type="term" value="F:nucleic acid binding"/>
    <property type="evidence" value="ECO:0007669"/>
    <property type="project" value="InterPro"/>
</dbReference>
<dbReference type="InterPro" id="IPR052160">
    <property type="entry name" value="Gypsy_RT_Integrase-like"/>
</dbReference>
<gene>
    <name evidence="2" type="ORF">EPI10_015461</name>
</gene>
<dbReference type="PROSITE" id="PS50994">
    <property type="entry name" value="INTEGRASE"/>
    <property type="match status" value="1"/>
</dbReference>
<dbReference type="PANTHER" id="PTHR47266">
    <property type="entry name" value="ENDONUCLEASE-RELATED"/>
    <property type="match status" value="1"/>
</dbReference>
<dbReference type="OrthoDB" id="1723222at2759"/>
<evidence type="ECO:0000259" key="1">
    <source>
        <dbReference type="PROSITE" id="PS50994"/>
    </source>
</evidence>
<dbReference type="GO" id="GO:0015074">
    <property type="term" value="P:DNA integration"/>
    <property type="evidence" value="ECO:0007669"/>
    <property type="project" value="InterPro"/>
</dbReference>
<dbReference type="EMBL" id="SMMG02000006">
    <property type="protein sequence ID" value="KAA3469699.1"/>
    <property type="molecule type" value="Genomic_DNA"/>
</dbReference>
<protein>
    <submittedName>
        <fullName evidence="2">Transposon Ty3-I Gag-Pol polyprotein</fullName>
    </submittedName>
</protein>
<sequence>MFKDAHELCQVCDRCQRTGNLPKRYEISLQNILEVELFNVWGIDFIGPFPTFWGNIYILIKFASGLKLLLSLRMMPNLYKSSCIRIFFNKFGTHCTLISDEGSHFKYKLVVTALNRYGVKYKIATAYHPQTNGQAEVSNREIKQILEKVVNPTRKDWSSRLNEAFWAYRTTFKTPLGISPFKLVYGKPCHFHVELEHKAFWAIKKLNMDWINASNNQPLELNEMEEFRVQAKENAKLYKKKDKAMA</sequence>
<dbReference type="SUPFAM" id="SSF53098">
    <property type="entry name" value="Ribonuclease H-like"/>
    <property type="match status" value="1"/>
</dbReference>
<comment type="caution">
    <text evidence="2">The sequence shown here is derived from an EMBL/GenBank/DDBJ whole genome shotgun (WGS) entry which is preliminary data.</text>
</comment>
<dbReference type="InterPro" id="IPR012337">
    <property type="entry name" value="RNaseH-like_sf"/>
</dbReference>
<keyword evidence="3" id="KW-1185">Reference proteome</keyword>
<dbReference type="Gene3D" id="3.30.420.10">
    <property type="entry name" value="Ribonuclease H-like superfamily/Ribonuclease H"/>
    <property type="match status" value="1"/>
</dbReference>
<feature type="domain" description="Integrase catalytic" evidence="1">
    <location>
        <begin position="18"/>
        <end position="188"/>
    </location>
</feature>
<proteinExistence type="predicted"/>
<reference evidence="3" key="1">
    <citation type="journal article" date="2019" name="Plant Biotechnol. J.">
        <title>Genome sequencing of the Australian wild diploid species Gossypium australe highlights disease resistance and delayed gland morphogenesis.</title>
        <authorList>
            <person name="Cai Y."/>
            <person name="Cai X."/>
            <person name="Wang Q."/>
            <person name="Wang P."/>
            <person name="Zhang Y."/>
            <person name="Cai C."/>
            <person name="Xu Y."/>
            <person name="Wang K."/>
            <person name="Zhou Z."/>
            <person name="Wang C."/>
            <person name="Geng S."/>
            <person name="Li B."/>
            <person name="Dong Q."/>
            <person name="Hou Y."/>
            <person name="Wang H."/>
            <person name="Ai P."/>
            <person name="Liu Z."/>
            <person name="Yi F."/>
            <person name="Sun M."/>
            <person name="An G."/>
            <person name="Cheng J."/>
            <person name="Zhang Y."/>
            <person name="Shi Q."/>
            <person name="Xie Y."/>
            <person name="Shi X."/>
            <person name="Chang Y."/>
            <person name="Huang F."/>
            <person name="Chen Y."/>
            <person name="Hong S."/>
            <person name="Mi L."/>
            <person name="Sun Q."/>
            <person name="Zhang L."/>
            <person name="Zhou B."/>
            <person name="Peng R."/>
            <person name="Zhang X."/>
            <person name="Liu F."/>
        </authorList>
    </citation>
    <scope>NUCLEOTIDE SEQUENCE [LARGE SCALE GENOMIC DNA]</scope>
    <source>
        <strain evidence="3">cv. PA1801</strain>
    </source>
</reference>
<evidence type="ECO:0000313" key="2">
    <source>
        <dbReference type="EMBL" id="KAA3469699.1"/>
    </source>
</evidence>
<evidence type="ECO:0000313" key="3">
    <source>
        <dbReference type="Proteomes" id="UP000325315"/>
    </source>
</evidence>
<dbReference type="InterPro" id="IPR036397">
    <property type="entry name" value="RNaseH_sf"/>
</dbReference>
<dbReference type="AlphaFoldDB" id="A0A5B6VK53"/>
<accession>A0A5B6VK53</accession>
<organism evidence="2 3">
    <name type="scientific">Gossypium australe</name>
    <dbReference type="NCBI Taxonomy" id="47621"/>
    <lineage>
        <taxon>Eukaryota</taxon>
        <taxon>Viridiplantae</taxon>
        <taxon>Streptophyta</taxon>
        <taxon>Embryophyta</taxon>
        <taxon>Tracheophyta</taxon>
        <taxon>Spermatophyta</taxon>
        <taxon>Magnoliopsida</taxon>
        <taxon>eudicotyledons</taxon>
        <taxon>Gunneridae</taxon>
        <taxon>Pentapetalae</taxon>
        <taxon>rosids</taxon>
        <taxon>malvids</taxon>
        <taxon>Malvales</taxon>
        <taxon>Malvaceae</taxon>
        <taxon>Malvoideae</taxon>
        <taxon>Gossypium</taxon>
    </lineage>
</organism>